<keyword evidence="1" id="KW-0812">Transmembrane</keyword>
<dbReference type="SUPFAM" id="SSF52309">
    <property type="entry name" value="N-(deoxy)ribosyltransferase-like"/>
    <property type="match status" value="1"/>
</dbReference>
<accession>A0A5E7DP60</accession>
<keyword evidence="1" id="KW-1133">Transmembrane helix</keyword>
<dbReference type="OrthoDB" id="5180013at2"/>
<organism evidence="2 3">
    <name type="scientific">Pseudomonas fluorescens</name>
    <dbReference type="NCBI Taxonomy" id="294"/>
    <lineage>
        <taxon>Bacteria</taxon>
        <taxon>Pseudomonadati</taxon>
        <taxon>Pseudomonadota</taxon>
        <taxon>Gammaproteobacteria</taxon>
        <taxon>Pseudomonadales</taxon>
        <taxon>Pseudomonadaceae</taxon>
        <taxon>Pseudomonas</taxon>
    </lineage>
</organism>
<gene>
    <name evidence="2" type="ORF">PS704_03293</name>
</gene>
<dbReference type="RefSeq" id="WP_150638962.1">
    <property type="nucleotide sequence ID" value="NZ_CABVHP010000008.1"/>
</dbReference>
<dbReference type="Gene3D" id="3.40.50.450">
    <property type="match status" value="1"/>
</dbReference>
<dbReference type="EMBL" id="CABVHP010000008">
    <property type="protein sequence ID" value="VVO08972.1"/>
    <property type="molecule type" value="Genomic_DNA"/>
</dbReference>
<dbReference type="Proteomes" id="UP000326557">
    <property type="component" value="Unassembled WGS sequence"/>
</dbReference>
<dbReference type="AlphaFoldDB" id="A0A5E7DP60"/>
<evidence type="ECO:0000256" key="1">
    <source>
        <dbReference type="SAM" id="Phobius"/>
    </source>
</evidence>
<reference evidence="2 3" key="1">
    <citation type="submission" date="2019-09" db="EMBL/GenBank/DDBJ databases">
        <authorList>
            <person name="Chandra G."/>
            <person name="Truman W A."/>
        </authorList>
    </citation>
    <scope>NUCLEOTIDE SEQUENCE [LARGE SCALE GENOMIC DNA]</scope>
    <source>
        <strain evidence="2">PS704</strain>
    </source>
</reference>
<feature type="transmembrane region" description="Helical" evidence="1">
    <location>
        <begin position="12"/>
        <end position="30"/>
    </location>
</feature>
<proteinExistence type="predicted"/>
<protein>
    <submittedName>
        <fullName evidence="2">Uncharacterized protein</fullName>
    </submittedName>
</protein>
<name>A0A5E7DP60_PSEFL</name>
<evidence type="ECO:0000313" key="3">
    <source>
        <dbReference type="Proteomes" id="UP000326557"/>
    </source>
</evidence>
<sequence>MLFELVSPDTLVLAGAIFLSVYMLGALAFWNSRRRERHEMQSKLNETARLDDYRAHLERQLLELNMKFSSSERRWQELNHLVVAGQSNNEHYKGSDFSEGTALFFKSHGLELKKIRQREDLMFVLTPFHDDLKDEFETVYNVGKTLGFQVLRGDEKLEPGDIFRKILVFIASARIVVANISGRNPNVFYELGIAHALGKQVILLAHSDSQVPFDVQSKPIVFYRDNEELAKNLNAMVGRTMLSGRMNPLG</sequence>
<evidence type="ECO:0000313" key="2">
    <source>
        <dbReference type="EMBL" id="VVO08972.1"/>
    </source>
</evidence>
<keyword evidence="1" id="KW-0472">Membrane</keyword>